<organism evidence="1 2">
    <name type="scientific">Symplocastrum torsivum CPER-KK1</name>
    <dbReference type="NCBI Taxonomy" id="450513"/>
    <lineage>
        <taxon>Bacteria</taxon>
        <taxon>Bacillati</taxon>
        <taxon>Cyanobacteriota</taxon>
        <taxon>Cyanophyceae</taxon>
        <taxon>Oscillatoriophycideae</taxon>
        <taxon>Oscillatoriales</taxon>
        <taxon>Microcoleaceae</taxon>
        <taxon>Symplocastrum</taxon>
    </lineage>
</organism>
<reference evidence="1" key="2">
    <citation type="journal article" date="2022" name="Microbiol. Resour. Announc.">
        <title>Metagenome Sequencing to Explore Phylogenomics of Terrestrial Cyanobacteria.</title>
        <authorList>
            <person name="Ward R.D."/>
            <person name="Stajich J.E."/>
            <person name="Johansen J.R."/>
            <person name="Huntemann M."/>
            <person name="Clum A."/>
            <person name="Foster B."/>
            <person name="Foster B."/>
            <person name="Roux S."/>
            <person name="Palaniappan K."/>
            <person name="Varghese N."/>
            <person name="Mukherjee S."/>
            <person name="Reddy T.B.K."/>
            <person name="Daum C."/>
            <person name="Copeland A."/>
            <person name="Chen I.A."/>
            <person name="Ivanova N.N."/>
            <person name="Kyrpides N.C."/>
            <person name="Shapiro N."/>
            <person name="Eloe-Fadrosh E.A."/>
            <person name="Pietrasiak N."/>
        </authorList>
    </citation>
    <scope>NUCLEOTIDE SEQUENCE</scope>
    <source>
        <strain evidence="1">CPER-KK1</strain>
    </source>
</reference>
<dbReference type="EMBL" id="JAHHIF010000095">
    <property type="protein sequence ID" value="MBW4549379.1"/>
    <property type="molecule type" value="Genomic_DNA"/>
</dbReference>
<evidence type="ECO:0000313" key="2">
    <source>
        <dbReference type="Proteomes" id="UP000753908"/>
    </source>
</evidence>
<proteinExistence type="predicted"/>
<gene>
    <name evidence="1" type="ORF">KME25_33990</name>
</gene>
<comment type="caution">
    <text evidence="1">The sequence shown here is derived from an EMBL/GenBank/DDBJ whole genome shotgun (WGS) entry which is preliminary data.</text>
</comment>
<protein>
    <submittedName>
        <fullName evidence="1">Uncharacterized protein</fullName>
    </submittedName>
</protein>
<accession>A0A951PU03</accession>
<reference evidence="1" key="1">
    <citation type="submission" date="2021-05" db="EMBL/GenBank/DDBJ databases">
        <authorList>
            <person name="Pietrasiak N."/>
            <person name="Ward R."/>
            <person name="Stajich J.E."/>
            <person name="Kurbessoian T."/>
        </authorList>
    </citation>
    <scope>NUCLEOTIDE SEQUENCE</scope>
    <source>
        <strain evidence="1">CPER-KK1</strain>
    </source>
</reference>
<evidence type="ECO:0000313" key="1">
    <source>
        <dbReference type="EMBL" id="MBW4549379.1"/>
    </source>
</evidence>
<dbReference type="Proteomes" id="UP000753908">
    <property type="component" value="Unassembled WGS sequence"/>
</dbReference>
<name>A0A951PU03_9CYAN</name>
<dbReference type="AlphaFoldDB" id="A0A951PU03"/>
<sequence>MKDLIHESIITAQKPLAHLARNPKAPEPIKAAAQKAFVLVGRLRFHIN</sequence>